<evidence type="ECO:0000313" key="3">
    <source>
        <dbReference type="EMBL" id="GFT23116.1"/>
    </source>
</evidence>
<dbReference type="OrthoDB" id="6236007at2759"/>
<feature type="domain" description="TIL" evidence="2">
    <location>
        <begin position="29"/>
        <end position="78"/>
    </location>
</feature>
<dbReference type="Gene3D" id="2.10.25.10">
    <property type="entry name" value="Laminin"/>
    <property type="match status" value="1"/>
</dbReference>
<feature type="signal peptide" evidence="1">
    <location>
        <begin position="1"/>
        <end position="18"/>
    </location>
</feature>
<keyword evidence="4" id="KW-1185">Reference proteome</keyword>
<evidence type="ECO:0000259" key="2">
    <source>
        <dbReference type="Pfam" id="PF01826"/>
    </source>
</evidence>
<reference evidence="3" key="1">
    <citation type="submission" date="2020-08" db="EMBL/GenBank/DDBJ databases">
        <title>Multicomponent nature underlies the extraordinary mechanical properties of spider dragline silk.</title>
        <authorList>
            <person name="Kono N."/>
            <person name="Nakamura H."/>
            <person name="Mori M."/>
            <person name="Yoshida Y."/>
            <person name="Ohtoshi R."/>
            <person name="Malay A.D."/>
            <person name="Moran D.A.P."/>
            <person name="Tomita M."/>
            <person name="Numata K."/>
            <person name="Arakawa K."/>
        </authorList>
    </citation>
    <scope>NUCLEOTIDE SEQUENCE</scope>
</reference>
<feature type="chain" id="PRO_5036474371" description="TIL domain-containing protein" evidence="1">
    <location>
        <begin position="19"/>
        <end position="121"/>
    </location>
</feature>
<dbReference type="EMBL" id="BMAW01059840">
    <property type="protein sequence ID" value="GFT23116.1"/>
    <property type="molecule type" value="Genomic_DNA"/>
</dbReference>
<dbReference type="InterPro" id="IPR036084">
    <property type="entry name" value="Ser_inhib-like_sf"/>
</dbReference>
<organism evidence="3 4">
    <name type="scientific">Nephila pilipes</name>
    <name type="common">Giant wood spider</name>
    <name type="synonym">Nephila maculata</name>
    <dbReference type="NCBI Taxonomy" id="299642"/>
    <lineage>
        <taxon>Eukaryota</taxon>
        <taxon>Metazoa</taxon>
        <taxon>Ecdysozoa</taxon>
        <taxon>Arthropoda</taxon>
        <taxon>Chelicerata</taxon>
        <taxon>Arachnida</taxon>
        <taxon>Araneae</taxon>
        <taxon>Araneomorphae</taxon>
        <taxon>Entelegynae</taxon>
        <taxon>Araneoidea</taxon>
        <taxon>Nephilidae</taxon>
        <taxon>Nephila</taxon>
    </lineage>
</organism>
<gene>
    <name evidence="3" type="ORF">NPIL_74611</name>
</gene>
<accession>A0A8X6NNV4</accession>
<dbReference type="Pfam" id="PF01826">
    <property type="entry name" value="TIL"/>
    <property type="match status" value="1"/>
</dbReference>
<dbReference type="AlphaFoldDB" id="A0A8X6NNV4"/>
<dbReference type="Proteomes" id="UP000887013">
    <property type="component" value="Unassembled WGS sequence"/>
</dbReference>
<evidence type="ECO:0000313" key="4">
    <source>
        <dbReference type="Proteomes" id="UP000887013"/>
    </source>
</evidence>
<comment type="caution">
    <text evidence="3">The sequence shown here is derived from an EMBL/GenBank/DDBJ whole genome shotgun (WGS) entry which is preliminary data.</text>
</comment>
<dbReference type="SUPFAM" id="SSF57567">
    <property type="entry name" value="Serine protease inhibitors"/>
    <property type="match status" value="1"/>
</dbReference>
<dbReference type="CDD" id="cd19941">
    <property type="entry name" value="TIL"/>
    <property type="match status" value="1"/>
</dbReference>
<proteinExistence type="predicted"/>
<sequence>MNNSTLLLALCLIVGSASEFSRSELCKWMNEHFVDCFNPCNTCAHRDVQCSIVCAPGCDCLPGHLRNDSGVCIPQELCRASDTLSEITEDIQPNCARIICRANCKQQNKVGECVKDRCKCS</sequence>
<protein>
    <recommendedName>
        <fullName evidence="2">TIL domain-containing protein</fullName>
    </recommendedName>
</protein>
<dbReference type="InterPro" id="IPR002919">
    <property type="entry name" value="TIL_dom"/>
</dbReference>
<name>A0A8X6NNV4_NEPPI</name>
<evidence type="ECO:0000256" key="1">
    <source>
        <dbReference type="SAM" id="SignalP"/>
    </source>
</evidence>
<keyword evidence="1" id="KW-0732">Signal</keyword>